<sequence length="114" mass="12669">MMDLTRIGIFFELLERELAGQPDLHADLMAVVQFEPQILLPWLPVIDMAEHKLGDLNTVVKWITCPHLELNGMSPASLVGSADGVERVSQLLAQYAPLPPWRNPQGSDQTEPQA</sequence>
<evidence type="ECO:0000313" key="2">
    <source>
        <dbReference type="EMBL" id="QKJ65582.1"/>
    </source>
</evidence>
<dbReference type="Pfam" id="PF09722">
    <property type="entry name" value="Xre_MbcA_ParS_C"/>
    <property type="match status" value="1"/>
</dbReference>
<dbReference type="Proteomes" id="UP000504844">
    <property type="component" value="Chromosome"/>
</dbReference>
<reference evidence="2 3" key="1">
    <citation type="submission" date="2020-05" db="EMBL/GenBank/DDBJ databases">
        <title>Complete genome sequence of Deefgea sp. D17.</title>
        <authorList>
            <person name="Bae J.-W."/>
            <person name="Han J.E."/>
        </authorList>
    </citation>
    <scope>NUCLEOTIDE SEQUENCE [LARGE SCALE GENOMIC DNA]</scope>
    <source>
        <strain evidence="2 3">D17</strain>
    </source>
</reference>
<dbReference type="AlphaFoldDB" id="A0A6M8SKE0"/>
<dbReference type="EMBL" id="CP054143">
    <property type="protein sequence ID" value="QKJ65582.1"/>
    <property type="molecule type" value="Genomic_DNA"/>
</dbReference>
<dbReference type="RefSeq" id="WP_173532092.1">
    <property type="nucleotide sequence ID" value="NZ_CP054143.1"/>
</dbReference>
<evidence type="ECO:0000313" key="3">
    <source>
        <dbReference type="Proteomes" id="UP000504844"/>
    </source>
</evidence>
<dbReference type="InterPro" id="IPR024467">
    <property type="entry name" value="Xre/MbcA/ParS-like_toxin-bd"/>
</dbReference>
<accession>A0A6M8SKE0</accession>
<protein>
    <submittedName>
        <fullName evidence="2">DUF2384 domain-containing protein</fullName>
    </submittedName>
</protein>
<evidence type="ECO:0000259" key="1">
    <source>
        <dbReference type="Pfam" id="PF09722"/>
    </source>
</evidence>
<organism evidence="2 3">
    <name type="scientific">Deefgea piscis</name>
    <dbReference type="NCBI Taxonomy" id="2739061"/>
    <lineage>
        <taxon>Bacteria</taxon>
        <taxon>Pseudomonadati</taxon>
        <taxon>Pseudomonadota</taxon>
        <taxon>Betaproteobacteria</taxon>
        <taxon>Neisseriales</taxon>
        <taxon>Chitinibacteraceae</taxon>
        <taxon>Deefgea</taxon>
    </lineage>
</organism>
<feature type="domain" description="Antitoxin Xre/MbcA/ParS-like toxin-binding" evidence="1">
    <location>
        <begin position="50"/>
        <end position="94"/>
    </location>
</feature>
<gene>
    <name evidence="2" type="ORF">HQN60_01855</name>
</gene>
<keyword evidence="3" id="KW-1185">Reference proteome</keyword>
<dbReference type="KEGG" id="dee:HQN60_01855"/>
<name>A0A6M8SKE0_9NEIS</name>
<proteinExistence type="predicted"/>